<proteinExistence type="inferred from homology"/>
<evidence type="ECO:0000313" key="12">
    <source>
        <dbReference type="EMBL" id="JAC46803.1"/>
    </source>
</evidence>
<dbReference type="AlphaFoldDB" id="A0A034VZ36"/>
<dbReference type="Gene3D" id="3.60.130.10">
    <property type="entry name" value="Clavaminate synthase-like"/>
    <property type="match status" value="1"/>
</dbReference>
<reference evidence="12" key="1">
    <citation type="journal article" date="2014" name="BMC Genomics">
        <title>Characterizing the developmental transcriptome of the oriental fruit fly, Bactrocera dorsalis (Diptera: Tephritidae) through comparative genomic analysis with Drosophila melanogaster utilizing modENCODE datasets.</title>
        <authorList>
            <person name="Geib S.M."/>
            <person name="Calla B."/>
            <person name="Hall B."/>
            <person name="Hou S."/>
            <person name="Manoukis N.C."/>
        </authorList>
    </citation>
    <scope>NUCLEOTIDE SEQUENCE</scope>
    <source>
        <strain evidence="12">Punador</strain>
    </source>
</reference>
<evidence type="ECO:0000256" key="5">
    <source>
        <dbReference type="ARBA" id="ARBA00022723"/>
    </source>
</evidence>
<comment type="cofactor">
    <cofactor evidence="2">
        <name>L-ascorbate</name>
        <dbReference type="ChEBI" id="CHEBI:38290"/>
    </cofactor>
</comment>
<evidence type="ECO:0000256" key="2">
    <source>
        <dbReference type="ARBA" id="ARBA00001961"/>
    </source>
</evidence>
<comment type="cofactor">
    <cofactor evidence="1">
        <name>Fe(2+)</name>
        <dbReference type="ChEBI" id="CHEBI:29033"/>
    </cofactor>
</comment>
<gene>
    <name evidence="12" type="primary">BODG</name>
</gene>
<evidence type="ECO:0000259" key="10">
    <source>
        <dbReference type="Pfam" id="PF02668"/>
    </source>
</evidence>
<sequence>LALHIITCRPPAGGTLLCALRFYFSLVVIVKRCASFYKKMIAPAFGALTRVARSSVSHLQKVVSRHLSASVEEGKYVLVQRHKSCDNAPMRFPSVWLRDNCYCEQCFHQSSKSRRIDWDHFDTEVVALDVQVDSVAEQVVIKWSDQHTSTYDLKWLREREFSDERRQQYLNGFYRPKPKHWAGQQFKEITETFKFQDVMHTDDALQQWLEALAVRGVVIIEDAPLENTVVRQLADRVGFIRRTTYGEEFIVQAKPGAKNYAYLSDPLPLHTDLPYYEYKPSVNILHCVVQSQSVGGSNLLVDGFHIADHLRDEHPADYRILTETPVDWNDIGSEDGRSFHNIWRAPVICLDSDGNYTRINHSIPQRDSHFSVPLRAVIPWYQAYAKFVRLARLDAFAFKTKPGDVLTFNNIRLLHGRTGYDDSEQNVRYIVGAYLDWDIIYSKLRVLKSAQAESLNGGSALQQ</sequence>
<keyword evidence="9" id="KW-0408">Iron</keyword>
<dbReference type="SUPFAM" id="SSF51197">
    <property type="entry name" value="Clavaminate synthase-like"/>
    <property type="match status" value="1"/>
</dbReference>
<organism evidence="12">
    <name type="scientific">Bactrocera dorsalis</name>
    <name type="common">Oriental fruit fly</name>
    <name type="synonym">Dacus dorsalis</name>
    <dbReference type="NCBI Taxonomy" id="27457"/>
    <lineage>
        <taxon>Eukaryota</taxon>
        <taxon>Metazoa</taxon>
        <taxon>Ecdysozoa</taxon>
        <taxon>Arthropoda</taxon>
        <taxon>Hexapoda</taxon>
        <taxon>Insecta</taxon>
        <taxon>Pterygota</taxon>
        <taxon>Neoptera</taxon>
        <taxon>Endopterygota</taxon>
        <taxon>Diptera</taxon>
        <taxon>Brachycera</taxon>
        <taxon>Muscomorpha</taxon>
        <taxon>Tephritoidea</taxon>
        <taxon>Tephritidae</taxon>
        <taxon>Bactrocera</taxon>
        <taxon>Bactrocera</taxon>
    </lineage>
</organism>
<evidence type="ECO:0000256" key="3">
    <source>
        <dbReference type="ARBA" id="ARBA00005022"/>
    </source>
</evidence>
<dbReference type="OrthoDB" id="406634at2759"/>
<dbReference type="Gene3D" id="3.30.2020.30">
    <property type="match status" value="1"/>
</dbReference>
<keyword evidence="7 12" id="KW-0223">Dioxygenase</keyword>
<evidence type="ECO:0000256" key="1">
    <source>
        <dbReference type="ARBA" id="ARBA00001954"/>
    </source>
</evidence>
<dbReference type="PANTHER" id="PTHR10696">
    <property type="entry name" value="GAMMA-BUTYROBETAINE HYDROXYLASE-RELATED"/>
    <property type="match status" value="1"/>
</dbReference>
<accession>A0A034VZ36</accession>
<dbReference type="PANTHER" id="PTHR10696:SF33">
    <property type="entry name" value="GAMMA-BUTYROBETAINE DIOXYGENASE"/>
    <property type="match status" value="1"/>
</dbReference>
<feature type="domain" description="TauD/TfdA-like" evidence="10">
    <location>
        <begin position="189"/>
        <end position="434"/>
    </location>
</feature>
<dbReference type="InterPro" id="IPR042098">
    <property type="entry name" value="TauD-like_sf"/>
</dbReference>
<dbReference type="InterPro" id="IPR050411">
    <property type="entry name" value="AlphaKG_dependent_hydroxylases"/>
</dbReference>
<dbReference type="EMBL" id="GAKP01012149">
    <property type="protein sequence ID" value="JAC46803.1"/>
    <property type="molecule type" value="Transcribed_RNA"/>
</dbReference>
<dbReference type="Pfam" id="PF02668">
    <property type="entry name" value="TauD"/>
    <property type="match status" value="1"/>
</dbReference>
<comment type="similarity">
    <text evidence="4">Belongs to the gamma-BBH/TMLD family.</text>
</comment>
<evidence type="ECO:0000259" key="11">
    <source>
        <dbReference type="Pfam" id="PF06155"/>
    </source>
</evidence>
<evidence type="ECO:0000256" key="4">
    <source>
        <dbReference type="ARBA" id="ARBA00008654"/>
    </source>
</evidence>
<dbReference type="GO" id="GO:0016706">
    <property type="term" value="F:2-oxoglutarate-dependent dioxygenase activity"/>
    <property type="evidence" value="ECO:0007669"/>
    <property type="project" value="UniProtKB-ARBA"/>
</dbReference>
<evidence type="ECO:0000256" key="8">
    <source>
        <dbReference type="ARBA" id="ARBA00023002"/>
    </source>
</evidence>
<keyword evidence="5" id="KW-0479">Metal-binding</keyword>
<keyword evidence="8" id="KW-0560">Oxidoreductase</keyword>
<comment type="pathway">
    <text evidence="3">Amine and polyamine biosynthesis; carnitine biosynthesis.</text>
</comment>
<evidence type="ECO:0000256" key="9">
    <source>
        <dbReference type="ARBA" id="ARBA00023004"/>
    </source>
</evidence>
<dbReference type="Pfam" id="PF06155">
    <property type="entry name" value="GBBH-like_N"/>
    <property type="match status" value="1"/>
</dbReference>
<dbReference type="GO" id="GO:0045329">
    <property type="term" value="P:carnitine biosynthetic process"/>
    <property type="evidence" value="ECO:0007669"/>
    <property type="project" value="UniProtKB-UniPathway"/>
</dbReference>
<evidence type="ECO:0000256" key="7">
    <source>
        <dbReference type="ARBA" id="ARBA00022964"/>
    </source>
</evidence>
<dbReference type="InterPro" id="IPR010376">
    <property type="entry name" value="GBBH-like_N"/>
</dbReference>
<dbReference type="GO" id="GO:0005739">
    <property type="term" value="C:mitochondrion"/>
    <property type="evidence" value="ECO:0007669"/>
    <property type="project" value="TreeGrafter"/>
</dbReference>
<dbReference type="CDD" id="cd00250">
    <property type="entry name" value="CAS_like"/>
    <property type="match status" value="1"/>
</dbReference>
<evidence type="ECO:0000256" key="6">
    <source>
        <dbReference type="ARBA" id="ARBA00022873"/>
    </source>
</evidence>
<feature type="non-terminal residue" evidence="12">
    <location>
        <position position="1"/>
    </location>
</feature>
<keyword evidence="6" id="KW-0124">Carnitine biosynthesis</keyword>
<name>A0A034VZ36_BACDO</name>
<dbReference type="InterPro" id="IPR038492">
    <property type="entry name" value="GBBH-like_N_sf"/>
</dbReference>
<dbReference type="GO" id="GO:0046872">
    <property type="term" value="F:metal ion binding"/>
    <property type="evidence" value="ECO:0007669"/>
    <property type="project" value="UniProtKB-KW"/>
</dbReference>
<feature type="domain" description="Gamma-butyrobetaine hydroxylase-like N-terminal" evidence="11">
    <location>
        <begin position="86"/>
        <end position="157"/>
    </location>
</feature>
<dbReference type="UniPathway" id="UPA00118"/>
<protein>
    <submittedName>
        <fullName evidence="12">Gamma-butyrobetaine dioxygenase</fullName>
    </submittedName>
</protein>
<dbReference type="FunFam" id="3.60.130.10:FF:000001">
    <property type="entry name" value="Trimethyllysine dioxygenase, mitochondrial"/>
    <property type="match status" value="1"/>
</dbReference>
<dbReference type="InterPro" id="IPR003819">
    <property type="entry name" value="TauD/TfdA-like"/>
</dbReference>
<dbReference type="FunFam" id="3.30.2020.30:FF:000002">
    <property type="entry name" value="Putative gamma-butyrobetaine dioxygenase"/>
    <property type="match status" value="1"/>
</dbReference>